<sequence>MPAASSSLTALLEIRYTYPLISSHLNLHDIPPPHDYALRIATQKVPIHLLVCREHVTISQIGYPWHFHTPGIVRPFTCASSTSCVIVRVLTLHCPMMRPCVGCGFVTGILVDVLFGVACILQAICALHFPCFIRVLATYCQSWRTRSIKCMLNTTTFPERRRYHYMPSTRTIVSSGFQNSRTTNYALRLLSDIFPPHVYLAQI</sequence>
<dbReference type="AlphaFoldDB" id="A0A1C7LM13"/>
<proteinExistence type="predicted"/>
<comment type="caution">
    <text evidence="1">The sequence shown here is derived from an EMBL/GenBank/DDBJ whole genome shotgun (WGS) entry which is preliminary data.</text>
</comment>
<name>A0A1C7LM13_GRIFR</name>
<evidence type="ECO:0000313" key="2">
    <source>
        <dbReference type="Proteomes" id="UP000092993"/>
    </source>
</evidence>
<protein>
    <submittedName>
        <fullName evidence="1">Uncharacterized protein</fullName>
    </submittedName>
</protein>
<evidence type="ECO:0000313" key="1">
    <source>
        <dbReference type="EMBL" id="OBZ65226.1"/>
    </source>
</evidence>
<dbReference type="Proteomes" id="UP000092993">
    <property type="component" value="Unassembled WGS sequence"/>
</dbReference>
<organism evidence="1 2">
    <name type="scientific">Grifola frondosa</name>
    <name type="common">Maitake</name>
    <name type="synonym">Polyporus frondosus</name>
    <dbReference type="NCBI Taxonomy" id="5627"/>
    <lineage>
        <taxon>Eukaryota</taxon>
        <taxon>Fungi</taxon>
        <taxon>Dikarya</taxon>
        <taxon>Basidiomycota</taxon>
        <taxon>Agaricomycotina</taxon>
        <taxon>Agaricomycetes</taxon>
        <taxon>Polyporales</taxon>
        <taxon>Grifolaceae</taxon>
        <taxon>Grifola</taxon>
    </lineage>
</organism>
<gene>
    <name evidence="1" type="ORF">A0H81_14691</name>
</gene>
<dbReference type="EMBL" id="LUGG01000047">
    <property type="protein sequence ID" value="OBZ65226.1"/>
    <property type="molecule type" value="Genomic_DNA"/>
</dbReference>
<accession>A0A1C7LM13</accession>
<keyword evidence="2" id="KW-1185">Reference proteome</keyword>
<reference evidence="1 2" key="1">
    <citation type="submission" date="2016-03" db="EMBL/GenBank/DDBJ databases">
        <title>Whole genome sequencing of Grifola frondosa 9006-11.</title>
        <authorList>
            <person name="Min B."/>
            <person name="Park H."/>
            <person name="Kim J.-G."/>
            <person name="Cho H."/>
            <person name="Oh Y.-L."/>
            <person name="Kong W.-S."/>
            <person name="Choi I.-G."/>
        </authorList>
    </citation>
    <scope>NUCLEOTIDE SEQUENCE [LARGE SCALE GENOMIC DNA]</scope>
    <source>
        <strain evidence="1 2">9006-11</strain>
    </source>
</reference>